<feature type="domain" description="Apple" evidence="1">
    <location>
        <begin position="293"/>
        <end position="383"/>
    </location>
</feature>
<accession>A0ABR2YNF9</accession>
<evidence type="ECO:0000259" key="1">
    <source>
        <dbReference type="PROSITE" id="PS50948"/>
    </source>
</evidence>
<gene>
    <name evidence="2" type="ORF">WJX75_007891</name>
</gene>
<sequence length="461" mass="47497">MRSPFLLAVHVHPNRLPASGVSRDRIGVPEYISQFIPALVNESEAALYGVLPASKAELEKHDMKLLAGLKTALAAEDAKSATQDAKFAALEARLDNFEGRKALMGSMGAMVKQAQQALGAQARRVIQARMVTQYMGALQDQQAHQAAAHLCSWARAISAVRSDHASRHRKTHPRPVAAVSYPAPQICPDTCQGGETCNTVTTPECSSSSICSDSTQTCATNNFTGGQCNGFGECICGASSNTCVAPGPPPSCIPSVSQCIAPDSTCSSTAPCTSPSVGASNPGTCSSVRPGQCGVTVNYAAVPGVSYEDGTELSRGLVPTLLQCALKCNDGGAACTGFEYTGTGNPGLGGQVCIVFRKAASGTPPQAVGLDEGRTTSYLQTVNGYAIIQLTSFSGTLIATAPADTSITTCPTACQNTPACTFAVFDTAGATCTLYNGAITTATTSTTATSFFLANTQFTSP</sequence>
<proteinExistence type="predicted"/>
<evidence type="ECO:0000313" key="3">
    <source>
        <dbReference type="Proteomes" id="UP001491310"/>
    </source>
</evidence>
<comment type="caution">
    <text evidence="2">The sequence shown here is derived from an EMBL/GenBank/DDBJ whole genome shotgun (WGS) entry which is preliminary data.</text>
</comment>
<organism evidence="2 3">
    <name type="scientific">Coccomyxa subellipsoidea</name>
    <dbReference type="NCBI Taxonomy" id="248742"/>
    <lineage>
        <taxon>Eukaryota</taxon>
        <taxon>Viridiplantae</taxon>
        <taxon>Chlorophyta</taxon>
        <taxon>core chlorophytes</taxon>
        <taxon>Trebouxiophyceae</taxon>
        <taxon>Trebouxiophyceae incertae sedis</taxon>
        <taxon>Coccomyxaceae</taxon>
        <taxon>Coccomyxa</taxon>
    </lineage>
</organism>
<keyword evidence="3" id="KW-1185">Reference proteome</keyword>
<dbReference type="InterPro" id="IPR003609">
    <property type="entry name" value="Pan_app"/>
</dbReference>
<evidence type="ECO:0000313" key="2">
    <source>
        <dbReference type="EMBL" id="KAK9908441.1"/>
    </source>
</evidence>
<dbReference type="EMBL" id="JALJOT010000008">
    <property type="protein sequence ID" value="KAK9908441.1"/>
    <property type="molecule type" value="Genomic_DNA"/>
</dbReference>
<dbReference type="Pfam" id="PF00024">
    <property type="entry name" value="PAN_1"/>
    <property type="match status" value="1"/>
</dbReference>
<name>A0ABR2YNF9_9CHLO</name>
<reference evidence="2 3" key="1">
    <citation type="journal article" date="2024" name="Nat. Commun.">
        <title>Phylogenomics reveals the evolutionary origins of lichenization in chlorophyte algae.</title>
        <authorList>
            <person name="Puginier C."/>
            <person name="Libourel C."/>
            <person name="Otte J."/>
            <person name="Skaloud P."/>
            <person name="Haon M."/>
            <person name="Grisel S."/>
            <person name="Petersen M."/>
            <person name="Berrin J.G."/>
            <person name="Delaux P.M."/>
            <person name="Dal Grande F."/>
            <person name="Keller J."/>
        </authorList>
    </citation>
    <scope>NUCLEOTIDE SEQUENCE [LARGE SCALE GENOMIC DNA]</scope>
    <source>
        <strain evidence="2 3">SAG 216-7</strain>
    </source>
</reference>
<dbReference type="Proteomes" id="UP001491310">
    <property type="component" value="Unassembled WGS sequence"/>
</dbReference>
<protein>
    <recommendedName>
        <fullName evidence="1">Apple domain-containing protein</fullName>
    </recommendedName>
</protein>
<dbReference type="PROSITE" id="PS50948">
    <property type="entry name" value="PAN"/>
    <property type="match status" value="1"/>
</dbReference>
<dbReference type="Gene3D" id="3.50.4.10">
    <property type="entry name" value="Hepatocyte Growth Factor"/>
    <property type="match status" value="1"/>
</dbReference>